<dbReference type="AlphaFoldDB" id="A0A673HLI3"/>
<dbReference type="GO" id="GO:0030896">
    <property type="term" value="C:checkpoint clamp complex"/>
    <property type="evidence" value="ECO:0007669"/>
    <property type="project" value="InterPro"/>
</dbReference>
<dbReference type="GO" id="GO:0000076">
    <property type="term" value="P:DNA replication checkpoint signaling"/>
    <property type="evidence" value="ECO:0007669"/>
    <property type="project" value="TreeGrafter"/>
</dbReference>
<dbReference type="Proteomes" id="UP000472270">
    <property type="component" value="Unassembled WGS sequence"/>
</dbReference>
<evidence type="ECO:0000313" key="1">
    <source>
        <dbReference type="Ensembl" id="ENSSRHP00000028286.1"/>
    </source>
</evidence>
<dbReference type="GO" id="GO:0071479">
    <property type="term" value="P:cellular response to ionizing radiation"/>
    <property type="evidence" value="ECO:0007669"/>
    <property type="project" value="TreeGrafter"/>
</dbReference>
<dbReference type="GO" id="GO:0031573">
    <property type="term" value="P:mitotic intra-S DNA damage checkpoint signaling"/>
    <property type="evidence" value="ECO:0007669"/>
    <property type="project" value="TreeGrafter"/>
</dbReference>
<proteinExistence type="predicted"/>
<dbReference type="PANTHER" id="PTHR15237:SF2">
    <property type="entry name" value="CELL CYCLE CHECKPOINT CONTROL PROTEIN RAD9B"/>
    <property type="match status" value="1"/>
</dbReference>
<dbReference type="InterPro" id="IPR007268">
    <property type="entry name" value="Rad9/Ddc1"/>
</dbReference>
<sequence>MKCVIEGNGIKVFGKAVHALSRIGDEIWLDPLEKGLAVRTVNSSQSAYACFCFTPLFFQQYIPDPDIQKDCERSVDKCEISINIPNSRVIFQFHCRHGITKTYNLGYQECEALQAVFPAHLSPNILMAQSKLLGDIVVHFPVSQEEVTLSISSFKVTLKTFCEEENSKETFVVFIVVH</sequence>
<reference evidence="1" key="2">
    <citation type="submission" date="2025-09" db="UniProtKB">
        <authorList>
            <consortium name="Ensembl"/>
        </authorList>
    </citation>
    <scope>IDENTIFICATION</scope>
</reference>
<evidence type="ECO:0000313" key="2">
    <source>
        <dbReference type="Proteomes" id="UP000472270"/>
    </source>
</evidence>
<protein>
    <submittedName>
        <fullName evidence="1">RAD9 checkpoint clamp component B</fullName>
    </submittedName>
</protein>
<dbReference type="Gene3D" id="3.70.10.10">
    <property type="match status" value="1"/>
</dbReference>
<accession>A0A673HLI3</accession>
<dbReference type="GO" id="GO:0006281">
    <property type="term" value="P:DNA repair"/>
    <property type="evidence" value="ECO:0007669"/>
    <property type="project" value="TreeGrafter"/>
</dbReference>
<dbReference type="Ensembl" id="ENSSRHT00000029125.1">
    <property type="protein sequence ID" value="ENSSRHP00000028286.1"/>
    <property type="gene ID" value="ENSSRHG00000014706.1"/>
</dbReference>
<name>A0A673HLI3_9TELE</name>
<dbReference type="SUPFAM" id="SSF55979">
    <property type="entry name" value="DNA clamp"/>
    <property type="match status" value="1"/>
</dbReference>
<keyword evidence="2" id="KW-1185">Reference proteome</keyword>
<dbReference type="Pfam" id="PF04139">
    <property type="entry name" value="Rad9"/>
    <property type="match status" value="2"/>
</dbReference>
<organism evidence="1 2">
    <name type="scientific">Sinocyclocheilus rhinocerous</name>
    <dbReference type="NCBI Taxonomy" id="307959"/>
    <lineage>
        <taxon>Eukaryota</taxon>
        <taxon>Metazoa</taxon>
        <taxon>Chordata</taxon>
        <taxon>Craniata</taxon>
        <taxon>Vertebrata</taxon>
        <taxon>Euteleostomi</taxon>
        <taxon>Actinopterygii</taxon>
        <taxon>Neopterygii</taxon>
        <taxon>Teleostei</taxon>
        <taxon>Ostariophysi</taxon>
        <taxon>Cypriniformes</taxon>
        <taxon>Cyprinidae</taxon>
        <taxon>Cyprininae</taxon>
        <taxon>Sinocyclocheilus</taxon>
    </lineage>
</organism>
<dbReference type="InterPro" id="IPR046938">
    <property type="entry name" value="DNA_clamp_sf"/>
</dbReference>
<dbReference type="PANTHER" id="PTHR15237">
    <property type="entry name" value="DNA REPAIR PROTEIN RAD9"/>
    <property type="match status" value="1"/>
</dbReference>
<reference evidence="1" key="1">
    <citation type="submission" date="2025-08" db="UniProtKB">
        <authorList>
            <consortium name="Ensembl"/>
        </authorList>
    </citation>
    <scope>IDENTIFICATION</scope>
</reference>